<evidence type="ECO:0000256" key="3">
    <source>
        <dbReference type="ARBA" id="ARBA00023163"/>
    </source>
</evidence>
<protein>
    <submittedName>
        <fullName evidence="5">Helix-turn-helix transcriptional regulator</fullName>
    </submittedName>
</protein>
<keyword evidence="2" id="KW-0238">DNA-binding</keyword>
<dbReference type="PROSITE" id="PS00041">
    <property type="entry name" value="HTH_ARAC_FAMILY_1"/>
    <property type="match status" value="1"/>
</dbReference>
<dbReference type="GO" id="GO:0043565">
    <property type="term" value="F:sequence-specific DNA binding"/>
    <property type="evidence" value="ECO:0007669"/>
    <property type="project" value="InterPro"/>
</dbReference>
<keyword evidence="6" id="KW-1185">Reference proteome</keyword>
<dbReference type="InterPro" id="IPR018060">
    <property type="entry name" value="HTH_AraC"/>
</dbReference>
<dbReference type="AlphaFoldDB" id="A0A5R8Y3E1"/>
<dbReference type="EMBL" id="VANU01000001">
    <property type="protein sequence ID" value="TLP40595.1"/>
    <property type="molecule type" value="Genomic_DNA"/>
</dbReference>
<gene>
    <name evidence="5" type="ORF">FDK22_00870</name>
</gene>
<accession>A0A5R8Y3E1</accession>
<organism evidence="5 6">
    <name type="scientific">Arcobacter arenosus</name>
    <dbReference type="NCBI Taxonomy" id="2576037"/>
    <lineage>
        <taxon>Bacteria</taxon>
        <taxon>Pseudomonadati</taxon>
        <taxon>Campylobacterota</taxon>
        <taxon>Epsilonproteobacteria</taxon>
        <taxon>Campylobacterales</taxon>
        <taxon>Arcobacteraceae</taxon>
        <taxon>Arcobacter</taxon>
    </lineage>
</organism>
<evidence type="ECO:0000313" key="5">
    <source>
        <dbReference type="EMBL" id="TLP40595.1"/>
    </source>
</evidence>
<comment type="caution">
    <text evidence="5">The sequence shown here is derived from an EMBL/GenBank/DDBJ whole genome shotgun (WGS) entry which is preliminary data.</text>
</comment>
<evidence type="ECO:0000256" key="2">
    <source>
        <dbReference type="ARBA" id="ARBA00023125"/>
    </source>
</evidence>
<dbReference type="Gene3D" id="1.10.10.60">
    <property type="entry name" value="Homeodomain-like"/>
    <property type="match status" value="2"/>
</dbReference>
<reference evidence="5 6" key="1">
    <citation type="submission" date="2019-05" db="EMBL/GenBank/DDBJ databases">
        <title>Arcobacter sp. nov., isolated from sea sediment.</title>
        <authorList>
            <person name="Kim W."/>
        </authorList>
    </citation>
    <scope>NUCLEOTIDE SEQUENCE [LARGE SCALE GENOMIC DNA]</scope>
    <source>
        <strain evidence="5 6">CAU 1517</strain>
    </source>
</reference>
<proteinExistence type="predicted"/>
<keyword evidence="3" id="KW-0804">Transcription</keyword>
<dbReference type="PANTHER" id="PTHR43280:SF2">
    <property type="entry name" value="HTH-TYPE TRANSCRIPTIONAL REGULATOR EXSA"/>
    <property type="match status" value="1"/>
</dbReference>
<dbReference type="PROSITE" id="PS01124">
    <property type="entry name" value="HTH_ARAC_FAMILY_2"/>
    <property type="match status" value="1"/>
</dbReference>
<keyword evidence="1" id="KW-0805">Transcription regulation</keyword>
<dbReference type="Proteomes" id="UP000308901">
    <property type="component" value="Unassembled WGS sequence"/>
</dbReference>
<evidence type="ECO:0000256" key="1">
    <source>
        <dbReference type="ARBA" id="ARBA00023015"/>
    </source>
</evidence>
<feature type="domain" description="HTH araC/xylS-type" evidence="4">
    <location>
        <begin position="157"/>
        <end position="254"/>
    </location>
</feature>
<dbReference type="SUPFAM" id="SSF46689">
    <property type="entry name" value="Homeodomain-like"/>
    <property type="match status" value="2"/>
</dbReference>
<dbReference type="PANTHER" id="PTHR43280">
    <property type="entry name" value="ARAC-FAMILY TRANSCRIPTIONAL REGULATOR"/>
    <property type="match status" value="1"/>
</dbReference>
<dbReference type="OrthoDB" id="112032at2"/>
<dbReference type="InterPro" id="IPR018062">
    <property type="entry name" value="HTH_AraC-typ_CS"/>
</dbReference>
<sequence length="257" mass="29935">MKTKIFKNQKLDFLELRYIKDITQCQKMHLHEELTITAIKEGSLNISFNDSFNILNPNEIAIINSNTIHNATLNSEIVKDGYVLYIDKTYLQSLNLGISLDYTFLQDDKNSFINLCEVLLAEDISLLEKEEIFVEFCLSTFSFKKDIKEVEKNSLSLKIKNYLDKNFLEDIVLEDISKEFDITVVHLIRVFKKEFGLAIHSYIINKKVHKAKELLNSNLPIIEVALQSGFFDQSHLNRSFKRVFQITPKQFQKNILS</sequence>
<dbReference type="InterPro" id="IPR009057">
    <property type="entry name" value="Homeodomain-like_sf"/>
</dbReference>
<dbReference type="SMART" id="SM00342">
    <property type="entry name" value="HTH_ARAC"/>
    <property type="match status" value="1"/>
</dbReference>
<name>A0A5R8Y3E1_9BACT</name>
<dbReference type="RefSeq" id="WP_138150885.1">
    <property type="nucleotide sequence ID" value="NZ_VANU01000001.1"/>
</dbReference>
<evidence type="ECO:0000313" key="6">
    <source>
        <dbReference type="Proteomes" id="UP000308901"/>
    </source>
</evidence>
<dbReference type="Pfam" id="PF12833">
    <property type="entry name" value="HTH_18"/>
    <property type="match status" value="1"/>
</dbReference>
<dbReference type="GO" id="GO:0003700">
    <property type="term" value="F:DNA-binding transcription factor activity"/>
    <property type="evidence" value="ECO:0007669"/>
    <property type="project" value="InterPro"/>
</dbReference>
<evidence type="ECO:0000259" key="4">
    <source>
        <dbReference type="PROSITE" id="PS01124"/>
    </source>
</evidence>